<dbReference type="InterPro" id="IPR011990">
    <property type="entry name" value="TPR-like_helical_dom_sf"/>
</dbReference>
<reference evidence="5 6" key="1">
    <citation type="submission" date="2018-09" db="EMBL/GenBank/DDBJ databases">
        <title>Isolation, diversity and antifungal activity of actinobacteria from wheat.</title>
        <authorList>
            <person name="Han C."/>
        </authorList>
    </citation>
    <scope>NUCLEOTIDE SEQUENCE [LARGE SCALE GENOMIC DNA]</scope>
    <source>
        <strain evidence="5 6">NEAU-YY265</strain>
    </source>
</reference>
<dbReference type="AlphaFoldDB" id="A0A418KKW2"/>
<gene>
    <name evidence="5" type="ORF">DY240_21505</name>
</gene>
<keyword evidence="2" id="KW-0238">DNA-binding</keyword>
<dbReference type="Pfam" id="PF25873">
    <property type="entry name" value="WHD_MalT"/>
    <property type="match status" value="1"/>
</dbReference>
<sequence length="636" mass="69253">AGLRLGALAVRAAQARPDAAPPAPDAELMIEDYVLHEVLGAESPAVTTALADIAVVERVNPSLAEALTERPDVGALLLQAEERGLFVTRIDAGWFEMHALVREVLLTQLARGSPDRLATRHARAARWFTDADEIPLALEHWLRAGLHREALRLLAAKNVELYDTGREATIIRTLTAIPLRVATADLSAMIDYAWCQLLVSRRGFLDAVDRLSWWATQSVHRGKGAANRLTMFRSIAATMTGDWSTGMSLAKRTLSDAGSGWWRDPVGRFGWNMLARAVALYEGWDDNSDDIREADIAVSGDPESRLALEGTRALGEALAGRPLQAVQVASGIRRSATVANRAVLRAELATAEALAHRELGDRSRALAESTAVAATPLEPVLYCSVLAQLDVTEAHADDGDLDAAHVAFDRARSLAEPDLAGPGGRTMLARVATRLQLAAGDTERARRWSDQIVDPFWRAASDARVLLAEGRPLEAASALEQARPRCVRHDVVRNLLLSRTAGSHEAALKYVAAAAERAAAHGMVQTVASEGSDVVELLERAAWQVPPEWLDRVRRTTVPRRGEAGLVRGTGEPLTQRERDVLRFLPSRLSLPEIADELYISVNTLKFHVKVIYRKLGVRSRAEAAEIARAMAGLRR</sequence>
<organism evidence="5 6">
    <name type="scientific">Jiangella rhizosphaerae</name>
    <dbReference type="NCBI Taxonomy" id="2293569"/>
    <lineage>
        <taxon>Bacteria</taxon>
        <taxon>Bacillati</taxon>
        <taxon>Actinomycetota</taxon>
        <taxon>Actinomycetes</taxon>
        <taxon>Jiangellales</taxon>
        <taxon>Jiangellaceae</taxon>
        <taxon>Jiangella</taxon>
    </lineage>
</organism>
<proteinExistence type="predicted"/>
<dbReference type="PRINTS" id="PR00038">
    <property type="entry name" value="HTHLUXR"/>
</dbReference>
<dbReference type="PANTHER" id="PTHR44688:SF16">
    <property type="entry name" value="DNA-BINDING TRANSCRIPTIONAL ACTIVATOR DEVR_DOSR"/>
    <property type="match status" value="1"/>
</dbReference>
<protein>
    <recommendedName>
        <fullName evidence="4">HTH luxR-type domain-containing protein</fullName>
    </recommendedName>
</protein>
<name>A0A418KKW2_9ACTN</name>
<dbReference type="Gene3D" id="1.10.10.10">
    <property type="entry name" value="Winged helix-like DNA-binding domain superfamily/Winged helix DNA-binding domain"/>
    <property type="match status" value="1"/>
</dbReference>
<dbReference type="SUPFAM" id="SSF46894">
    <property type="entry name" value="C-terminal effector domain of the bipartite response regulators"/>
    <property type="match status" value="1"/>
</dbReference>
<accession>A0A418KKW2</accession>
<evidence type="ECO:0000256" key="3">
    <source>
        <dbReference type="ARBA" id="ARBA00023163"/>
    </source>
</evidence>
<dbReference type="InterPro" id="IPR000792">
    <property type="entry name" value="Tscrpt_reg_LuxR_C"/>
</dbReference>
<keyword evidence="3" id="KW-0804">Transcription</keyword>
<keyword evidence="1" id="KW-0805">Transcription regulation</keyword>
<evidence type="ECO:0000259" key="4">
    <source>
        <dbReference type="PROSITE" id="PS50043"/>
    </source>
</evidence>
<dbReference type="Pfam" id="PF00196">
    <property type="entry name" value="GerE"/>
    <property type="match status" value="1"/>
</dbReference>
<dbReference type="EMBL" id="QUAL01000190">
    <property type="protein sequence ID" value="RIQ18206.1"/>
    <property type="molecule type" value="Genomic_DNA"/>
</dbReference>
<dbReference type="InterPro" id="IPR016032">
    <property type="entry name" value="Sig_transdc_resp-reg_C-effctor"/>
</dbReference>
<dbReference type="RefSeq" id="WP_119661896.1">
    <property type="nucleotide sequence ID" value="NZ_QUAL01000190.1"/>
</dbReference>
<dbReference type="PANTHER" id="PTHR44688">
    <property type="entry name" value="DNA-BINDING TRANSCRIPTIONAL ACTIVATOR DEVR_DOSR"/>
    <property type="match status" value="1"/>
</dbReference>
<feature type="non-terminal residue" evidence="5">
    <location>
        <position position="1"/>
    </location>
</feature>
<dbReference type="Proteomes" id="UP000284057">
    <property type="component" value="Unassembled WGS sequence"/>
</dbReference>
<dbReference type="SMART" id="SM00421">
    <property type="entry name" value="HTH_LUXR"/>
    <property type="match status" value="1"/>
</dbReference>
<evidence type="ECO:0000313" key="6">
    <source>
        <dbReference type="Proteomes" id="UP000284057"/>
    </source>
</evidence>
<feature type="domain" description="HTH luxR-type" evidence="4">
    <location>
        <begin position="567"/>
        <end position="632"/>
    </location>
</feature>
<dbReference type="GO" id="GO:0003677">
    <property type="term" value="F:DNA binding"/>
    <property type="evidence" value="ECO:0007669"/>
    <property type="project" value="UniProtKB-KW"/>
</dbReference>
<dbReference type="CDD" id="cd06170">
    <property type="entry name" value="LuxR_C_like"/>
    <property type="match status" value="1"/>
</dbReference>
<dbReference type="InterPro" id="IPR036388">
    <property type="entry name" value="WH-like_DNA-bd_sf"/>
</dbReference>
<keyword evidence="6" id="KW-1185">Reference proteome</keyword>
<evidence type="ECO:0000256" key="1">
    <source>
        <dbReference type="ARBA" id="ARBA00023015"/>
    </source>
</evidence>
<dbReference type="PROSITE" id="PS50043">
    <property type="entry name" value="HTH_LUXR_2"/>
    <property type="match status" value="1"/>
</dbReference>
<comment type="caution">
    <text evidence="5">The sequence shown here is derived from an EMBL/GenBank/DDBJ whole genome shotgun (WGS) entry which is preliminary data.</text>
</comment>
<dbReference type="InterPro" id="IPR059106">
    <property type="entry name" value="WHD_MalT"/>
</dbReference>
<dbReference type="GO" id="GO:0006355">
    <property type="term" value="P:regulation of DNA-templated transcription"/>
    <property type="evidence" value="ECO:0007669"/>
    <property type="project" value="InterPro"/>
</dbReference>
<evidence type="ECO:0000256" key="2">
    <source>
        <dbReference type="ARBA" id="ARBA00023125"/>
    </source>
</evidence>
<evidence type="ECO:0000313" key="5">
    <source>
        <dbReference type="EMBL" id="RIQ18206.1"/>
    </source>
</evidence>
<dbReference type="Gene3D" id="1.25.40.10">
    <property type="entry name" value="Tetratricopeptide repeat domain"/>
    <property type="match status" value="1"/>
</dbReference>